<protein>
    <submittedName>
        <fullName evidence="2">Uncharacterized protein</fullName>
    </submittedName>
</protein>
<sequence>MLSAFFPNLQYCLQECSQNHHQRFRIRFEVTSDKLKLMQSLSEYRKLINVIFKTSEPKPPRSPEQIQFPEGSHQHPPLRIDSSFKSCSIRLH</sequence>
<feature type="region of interest" description="Disordered" evidence="1">
    <location>
        <begin position="55"/>
        <end position="80"/>
    </location>
</feature>
<proteinExistence type="predicted"/>
<evidence type="ECO:0000256" key="1">
    <source>
        <dbReference type="SAM" id="MobiDB-lite"/>
    </source>
</evidence>
<accession>A0A8X6KTH8</accession>
<reference evidence="2" key="1">
    <citation type="submission" date="2020-07" db="EMBL/GenBank/DDBJ databases">
        <title>Multicomponent nature underlies the extraordinary mechanical properties of spider dragline silk.</title>
        <authorList>
            <person name="Kono N."/>
            <person name="Nakamura H."/>
            <person name="Mori M."/>
            <person name="Yoshida Y."/>
            <person name="Ohtoshi R."/>
            <person name="Malay A.D."/>
            <person name="Moran D.A.P."/>
            <person name="Tomita M."/>
            <person name="Numata K."/>
            <person name="Arakawa K."/>
        </authorList>
    </citation>
    <scope>NUCLEOTIDE SEQUENCE</scope>
</reference>
<organism evidence="2 3">
    <name type="scientific">Trichonephila clavata</name>
    <name type="common">Joro spider</name>
    <name type="synonym">Nephila clavata</name>
    <dbReference type="NCBI Taxonomy" id="2740835"/>
    <lineage>
        <taxon>Eukaryota</taxon>
        <taxon>Metazoa</taxon>
        <taxon>Ecdysozoa</taxon>
        <taxon>Arthropoda</taxon>
        <taxon>Chelicerata</taxon>
        <taxon>Arachnida</taxon>
        <taxon>Araneae</taxon>
        <taxon>Araneomorphae</taxon>
        <taxon>Entelegynae</taxon>
        <taxon>Araneoidea</taxon>
        <taxon>Nephilidae</taxon>
        <taxon>Trichonephila</taxon>
    </lineage>
</organism>
<name>A0A8X6KTH8_TRICU</name>
<evidence type="ECO:0000313" key="2">
    <source>
        <dbReference type="EMBL" id="GFQ86030.1"/>
    </source>
</evidence>
<comment type="caution">
    <text evidence="2">The sequence shown here is derived from an EMBL/GenBank/DDBJ whole genome shotgun (WGS) entry which is preliminary data.</text>
</comment>
<evidence type="ECO:0000313" key="3">
    <source>
        <dbReference type="Proteomes" id="UP000887116"/>
    </source>
</evidence>
<dbReference type="EMBL" id="BMAO01003154">
    <property type="protein sequence ID" value="GFQ86030.1"/>
    <property type="molecule type" value="Genomic_DNA"/>
</dbReference>
<dbReference type="Proteomes" id="UP000887116">
    <property type="component" value="Unassembled WGS sequence"/>
</dbReference>
<gene>
    <name evidence="2" type="ORF">TNCT_609811</name>
</gene>
<dbReference type="AlphaFoldDB" id="A0A8X6KTH8"/>
<keyword evidence="3" id="KW-1185">Reference proteome</keyword>